<evidence type="ECO:0000256" key="3">
    <source>
        <dbReference type="ARBA" id="ARBA00022705"/>
    </source>
</evidence>
<evidence type="ECO:0000259" key="9">
    <source>
        <dbReference type="PROSITE" id="PS50051"/>
    </source>
</evidence>
<dbReference type="OrthoDB" id="10251574at2759"/>
<reference evidence="10 11" key="1">
    <citation type="submission" date="2017-09" db="EMBL/GenBank/DDBJ databases">
        <title>Genome sequencing of Besnoitia besnoiti strain Bb-Ger1.</title>
        <authorList>
            <person name="Schares G."/>
            <person name="Venepally P."/>
            <person name="Lorenzi H.A."/>
        </authorList>
    </citation>
    <scope>NUCLEOTIDE SEQUENCE [LARGE SCALE GENOMIC DNA]</scope>
    <source>
        <strain evidence="10 11">Bb-Ger1</strain>
    </source>
</reference>
<dbReference type="PANTHER" id="PTHR11630:SF66">
    <property type="entry name" value="DNA REPLICATION LICENSING FACTOR MCM4"/>
    <property type="match status" value="1"/>
</dbReference>
<gene>
    <name evidence="10" type="ORF">BESB_040250</name>
</gene>
<dbReference type="PROSITE" id="PS50051">
    <property type="entry name" value="MCM_2"/>
    <property type="match status" value="1"/>
</dbReference>
<name>A0A2A9MNR0_BESBE</name>
<dbReference type="InterPro" id="IPR031327">
    <property type="entry name" value="MCM"/>
</dbReference>
<dbReference type="GeneID" id="40309006"/>
<proteinExistence type="inferred from homology"/>
<keyword evidence="5 7" id="KW-0067">ATP-binding</keyword>
<keyword evidence="3" id="KW-0235">DNA replication</keyword>
<dbReference type="KEGG" id="bbes:BESB_040250"/>
<dbReference type="SMART" id="SM00350">
    <property type="entry name" value="MCM"/>
    <property type="match status" value="1"/>
</dbReference>
<dbReference type="Gene3D" id="3.40.50.300">
    <property type="entry name" value="P-loop containing nucleotide triphosphate hydrolases"/>
    <property type="match status" value="1"/>
</dbReference>
<dbReference type="RefSeq" id="XP_029221576.1">
    <property type="nucleotide sequence ID" value="XM_029362611.1"/>
</dbReference>
<dbReference type="GO" id="GO:0042555">
    <property type="term" value="C:MCM complex"/>
    <property type="evidence" value="ECO:0007669"/>
    <property type="project" value="InterPro"/>
</dbReference>
<keyword evidence="6 7" id="KW-0238">DNA-binding</keyword>
<evidence type="ECO:0000256" key="1">
    <source>
        <dbReference type="ARBA" id="ARBA00008010"/>
    </source>
</evidence>
<feature type="domain" description="MCM C-terminal AAA(+) ATPase" evidence="9">
    <location>
        <begin position="618"/>
        <end position="839"/>
    </location>
</feature>
<dbReference type="GO" id="GO:1902975">
    <property type="term" value="P:mitotic DNA replication initiation"/>
    <property type="evidence" value="ECO:0007669"/>
    <property type="project" value="TreeGrafter"/>
</dbReference>
<evidence type="ECO:0000256" key="5">
    <source>
        <dbReference type="ARBA" id="ARBA00022840"/>
    </source>
</evidence>
<dbReference type="Pfam" id="PF17855">
    <property type="entry name" value="MCM_lid"/>
    <property type="match status" value="1"/>
</dbReference>
<dbReference type="GO" id="GO:0003697">
    <property type="term" value="F:single-stranded DNA binding"/>
    <property type="evidence" value="ECO:0007669"/>
    <property type="project" value="TreeGrafter"/>
</dbReference>
<evidence type="ECO:0000256" key="2">
    <source>
        <dbReference type="ARBA" id="ARBA00012551"/>
    </source>
</evidence>
<comment type="similarity">
    <text evidence="1 7">Belongs to the MCM family.</text>
</comment>
<dbReference type="EMBL" id="NWUJ01000002">
    <property type="protein sequence ID" value="PFH37567.1"/>
    <property type="molecule type" value="Genomic_DNA"/>
</dbReference>
<evidence type="ECO:0000256" key="4">
    <source>
        <dbReference type="ARBA" id="ARBA00022741"/>
    </source>
</evidence>
<dbReference type="GO" id="GO:0000727">
    <property type="term" value="P:double-strand break repair via break-induced replication"/>
    <property type="evidence" value="ECO:0007669"/>
    <property type="project" value="TreeGrafter"/>
</dbReference>
<dbReference type="InterPro" id="IPR018525">
    <property type="entry name" value="MCM_CS"/>
</dbReference>
<feature type="compositionally biased region" description="Low complexity" evidence="8">
    <location>
        <begin position="127"/>
        <end position="140"/>
    </location>
</feature>
<dbReference type="GO" id="GO:0006271">
    <property type="term" value="P:DNA strand elongation involved in DNA replication"/>
    <property type="evidence" value="ECO:0007669"/>
    <property type="project" value="TreeGrafter"/>
</dbReference>
<feature type="compositionally biased region" description="Basic and acidic residues" evidence="8">
    <location>
        <begin position="560"/>
        <end position="569"/>
    </location>
</feature>
<dbReference type="GO" id="GO:0005524">
    <property type="term" value="F:ATP binding"/>
    <property type="evidence" value="ECO:0007669"/>
    <property type="project" value="UniProtKB-KW"/>
</dbReference>
<protein>
    <recommendedName>
        <fullName evidence="2">DNA helicase</fullName>
        <ecNumber evidence="2">3.6.4.12</ecNumber>
    </recommendedName>
</protein>
<feature type="region of interest" description="Disordered" evidence="8">
    <location>
        <begin position="539"/>
        <end position="573"/>
    </location>
</feature>
<organism evidence="10 11">
    <name type="scientific">Besnoitia besnoiti</name>
    <name type="common">Apicomplexan protozoan</name>
    <dbReference type="NCBI Taxonomy" id="94643"/>
    <lineage>
        <taxon>Eukaryota</taxon>
        <taxon>Sar</taxon>
        <taxon>Alveolata</taxon>
        <taxon>Apicomplexa</taxon>
        <taxon>Conoidasida</taxon>
        <taxon>Coccidia</taxon>
        <taxon>Eucoccidiorida</taxon>
        <taxon>Eimeriorina</taxon>
        <taxon>Sarcocystidae</taxon>
        <taxon>Besnoitia</taxon>
    </lineage>
</organism>
<evidence type="ECO:0000313" key="11">
    <source>
        <dbReference type="Proteomes" id="UP000224006"/>
    </source>
</evidence>
<keyword evidence="4 7" id="KW-0547">Nucleotide-binding</keyword>
<evidence type="ECO:0000313" key="10">
    <source>
        <dbReference type="EMBL" id="PFH37567.1"/>
    </source>
</evidence>
<dbReference type="GO" id="GO:0005634">
    <property type="term" value="C:nucleus"/>
    <property type="evidence" value="ECO:0007669"/>
    <property type="project" value="TreeGrafter"/>
</dbReference>
<dbReference type="InterPro" id="IPR012340">
    <property type="entry name" value="NA-bd_OB-fold"/>
</dbReference>
<keyword evidence="11" id="KW-1185">Reference proteome</keyword>
<dbReference type="STRING" id="94643.A0A2A9MNR0"/>
<dbReference type="SUPFAM" id="SSF52540">
    <property type="entry name" value="P-loop containing nucleoside triphosphate hydrolases"/>
    <property type="match status" value="1"/>
</dbReference>
<dbReference type="InterPro" id="IPR008047">
    <property type="entry name" value="MCM_4"/>
</dbReference>
<dbReference type="Pfam" id="PF00493">
    <property type="entry name" value="MCM"/>
    <property type="match status" value="1"/>
</dbReference>
<dbReference type="PRINTS" id="PR01657">
    <property type="entry name" value="MCMFAMILY"/>
</dbReference>
<dbReference type="Gene3D" id="2.40.50.140">
    <property type="entry name" value="Nucleic acid-binding proteins"/>
    <property type="match status" value="1"/>
</dbReference>
<dbReference type="GO" id="GO:0017116">
    <property type="term" value="F:single-stranded DNA helicase activity"/>
    <property type="evidence" value="ECO:0007669"/>
    <property type="project" value="TreeGrafter"/>
</dbReference>
<sequence>MSSPFRNSRSTRRSTVDGAPPPPGEEGHGNRRRSSRARDDDGSTPFREALAREPEVEEELDEEMHDEGTPLRGLRGQTDGGDDERRDREGRRSLIGMETQGEGSQGGPEDDEAFQRSSPLSRRRRPTTQSQAFSQQGFSQNLSENPQAAHMSSTTNRGLESSASEYGGTPLAVRRVRYARADLGDMGREFLLQDNDMQRLPELPKEVVNSDMEKKFNDFFDTFRIEDTQGILELSEEELAISALASEPAYAESGCQSFYAIKLLQYMEKRGAAVTAGHTSAPAGLSFDVSLQHLFLFDRHLYDAAVNAPQDAIAAFDAILRRKFADLRELHGCFSDEATMGALGAEELLLQQAPRLRLFSKPPALMDSARSLDPSIDLDRLVCLKGIVVRTSEVLPEMTMAAFRCQGQKRVDVNEYTPCLQEVYECVVNGEVLEPKKCEACGGTNTFELWTEQCAFASKQLVKLVELPEKLQPGETPQSISVFAYDDLVDACRPGDRVELTGVFKAAPLRVNPRLRLQHAVFRTFVNLIHARKETRESVRSSSLCQPQLDGESQEGGQGGDREEQERARLAAGADAASAAAAAMSSGGAAPAPLDGEDFHFAPEIEAKIKEISQRSDVYDLLVRSFAPSLFGREDVKKGILCQLVGGTQLPACAGEAGEGLSRSQSAKSKSKSRHEIHILLCGDPATAKSQLLQYVHKISPRCMYTSGRGSSAVGLTVCVSKDPETREFVLESGAVVLADGGVCCIDEFDKMEEAGRSILHEVMEQQTVTVAKAGIVASLNARTAILASANPVSSRYDRRRAVIENINLPPSLFSRFDLIYLLLDTADPRTDRLLAHRLCRSFGGRKNNDQEDPHPSQASSKPPIPAGLLGIYIAYCRYRCSPRLTLEARDHLRDEYLRMRHRDVTSKHPTATIRQLESLIRLSEALAKLRLAREVTRADAIEAVRLMNLATYQSLVDPYTGRIDFDQIHFGQTRQQRMVAQRATEAIKEVLSAAASAPGQAAMTREDIFVKVKELMRQTGGQHEIVEPNLLFEALSNLEKDQIVTKKPGGLYHLSASPATA</sequence>
<accession>A0A2A9MNR0</accession>
<dbReference type="EC" id="3.6.4.12" evidence="2"/>
<feature type="compositionally biased region" description="Polar residues" evidence="8">
    <location>
        <begin position="141"/>
        <end position="164"/>
    </location>
</feature>
<evidence type="ECO:0000256" key="7">
    <source>
        <dbReference type="RuleBase" id="RU004070"/>
    </source>
</evidence>
<dbReference type="FunFam" id="3.40.50.300:FF:000826">
    <property type="entry name" value="Replicative DNA helicase Mcm"/>
    <property type="match status" value="1"/>
</dbReference>
<feature type="region of interest" description="Disordered" evidence="8">
    <location>
        <begin position="1"/>
        <end position="166"/>
    </location>
</feature>
<feature type="compositionally biased region" description="Basic and acidic residues" evidence="8">
    <location>
        <begin position="83"/>
        <end position="92"/>
    </location>
</feature>
<dbReference type="Proteomes" id="UP000224006">
    <property type="component" value="Chromosome II"/>
</dbReference>
<dbReference type="Pfam" id="PF17207">
    <property type="entry name" value="MCM_OB"/>
    <property type="match status" value="1"/>
</dbReference>
<dbReference type="InterPro" id="IPR041562">
    <property type="entry name" value="MCM_lid"/>
</dbReference>
<dbReference type="InterPro" id="IPR001208">
    <property type="entry name" value="MCM_dom"/>
</dbReference>
<feature type="compositionally biased region" description="Acidic residues" evidence="8">
    <location>
        <begin position="55"/>
        <end position="65"/>
    </location>
</feature>
<dbReference type="SUPFAM" id="SSF50249">
    <property type="entry name" value="Nucleic acid-binding proteins"/>
    <property type="match status" value="1"/>
</dbReference>
<dbReference type="InterPro" id="IPR033762">
    <property type="entry name" value="MCM_OB"/>
</dbReference>
<dbReference type="PRINTS" id="PR01660">
    <property type="entry name" value="MCMPROTEIN4"/>
</dbReference>
<dbReference type="PROSITE" id="PS00847">
    <property type="entry name" value="MCM_1"/>
    <property type="match status" value="1"/>
</dbReference>
<comment type="caution">
    <text evidence="10">The sequence shown here is derived from an EMBL/GenBank/DDBJ whole genome shotgun (WGS) entry which is preliminary data.</text>
</comment>
<dbReference type="VEuPathDB" id="ToxoDB:BESB_040250"/>
<dbReference type="InterPro" id="IPR027417">
    <property type="entry name" value="P-loop_NTPase"/>
</dbReference>
<dbReference type="Gene3D" id="2.20.28.10">
    <property type="match status" value="1"/>
</dbReference>
<evidence type="ECO:0000256" key="8">
    <source>
        <dbReference type="SAM" id="MobiDB-lite"/>
    </source>
</evidence>
<dbReference type="AlphaFoldDB" id="A0A2A9MNR0"/>
<dbReference type="PANTHER" id="PTHR11630">
    <property type="entry name" value="DNA REPLICATION LICENSING FACTOR MCM FAMILY MEMBER"/>
    <property type="match status" value="1"/>
</dbReference>
<feature type="region of interest" description="Disordered" evidence="8">
    <location>
        <begin position="845"/>
        <end position="864"/>
    </location>
</feature>
<evidence type="ECO:0000256" key="6">
    <source>
        <dbReference type="ARBA" id="ARBA00023125"/>
    </source>
</evidence>